<proteinExistence type="predicted"/>
<evidence type="ECO:0000259" key="1">
    <source>
        <dbReference type="Pfam" id="PF07811"/>
    </source>
</evidence>
<dbReference type="InterPro" id="IPR012495">
    <property type="entry name" value="TadE-like_dom"/>
</dbReference>
<dbReference type="EMBL" id="JAGIZB010000009">
    <property type="protein sequence ID" value="MBP0445294.1"/>
    <property type="molecule type" value="Genomic_DNA"/>
</dbReference>
<organism evidence="2 3">
    <name type="scientific">Pararoseomonas baculiformis</name>
    <dbReference type="NCBI Taxonomy" id="2820812"/>
    <lineage>
        <taxon>Bacteria</taxon>
        <taxon>Pseudomonadati</taxon>
        <taxon>Pseudomonadota</taxon>
        <taxon>Alphaproteobacteria</taxon>
        <taxon>Acetobacterales</taxon>
        <taxon>Acetobacteraceae</taxon>
        <taxon>Pararoseomonas</taxon>
    </lineage>
</organism>
<evidence type="ECO:0000313" key="3">
    <source>
        <dbReference type="Proteomes" id="UP000681594"/>
    </source>
</evidence>
<keyword evidence="3" id="KW-1185">Reference proteome</keyword>
<evidence type="ECO:0000313" key="2">
    <source>
        <dbReference type="EMBL" id="MBP0445294.1"/>
    </source>
</evidence>
<sequence length="136" mass="13909">MRLPRIGRRGIAASELAVIAPLLLVLLAGVHDVANRIQVSLQLESAVQTGAQQALATPGNLTAIRNAVIAASPGLTTAEVPMPRLTCECAGAASTCGSSCPSGESRYITLTAQRNLTPLLISSLSSGSGHAVVQIR</sequence>
<name>A0ABS4AE50_9PROT</name>
<feature type="domain" description="TadE-like" evidence="1">
    <location>
        <begin position="10"/>
        <end position="51"/>
    </location>
</feature>
<comment type="caution">
    <text evidence="2">The sequence shown here is derived from an EMBL/GenBank/DDBJ whole genome shotgun (WGS) entry which is preliminary data.</text>
</comment>
<reference evidence="2 3" key="1">
    <citation type="submission" date="2021-03" db="EMBL/GenBank/DDBJ databases">
        <authorList>
            <person name="So Y."/>
        </authorList>
    </citation>
    <scope>NUCLEOTIDE SEQUENCE [LARGE SCALE GENOMIC DNA]</scope>
    <source>
        <strain evidence="2 3">SSH11</strain>
    </source>
</reference>
<gene>
    <name evidence="2" type="ORF">J8J14_10940</name>
</gene>
<accession>A0ABS4AE50</accession>
<dbReference type="RefSeq" id="WP_209379546.1">
    <property type="nucleotide sequence ID" value="NZ_JAGIZB010000009.1"/>
</dbReference>
<dbReference type="Pfam" id="PF07811">
    <property type="entry name" value="TadE"/>
    <property type="match status" value="1"/>
</dbReference>
<dbReference type="Proteomes" id="UP000681594">
    <property type="component" value="Unassembled WGS sequence"/>
</dbReference>
<protein>
    <submittedName>
        <fullName evidence="2">Pilus assembly protein</fullName>
    </submittedName>
</protein>